<dbReference type="EMBL" id="BANX01000003">
    <property type="protein sequence ID" value="GAC66686.1"/>
    <property type="molecule type" value="Genomic_DNA"/>
</dbReference>
<protein>
    <recommendedName>
        <fullName evidence="2">YdbS-like PH domain-containing protein</fullName>
    </recommendedName>
</protein>
<feature type="transmembrane region" description="Helical" evidence="1">
    <location>
        <begin position="397"/>
        <end position="416"/>
    </location>
</feature>
<feature type="domain" description="YdbS-like PH" evidence="2">
    <location>
        <begin position="67"/>
        <end position="146"/>
    </location>
</feature>
<dbReference type="PANTHER" id="PTHR34473">
    <property type="entry name" value="UPF0699 TRANSMEMBRANE PROTEIN YDBS"/>
    <property type="match status" value="1"/>
</dbReference>
<evidence type="ECO:0000313" key="3">
    <source>
        <dbReference type="EMBL" id="GAC66686.1"/>
    </source>
</evidence>
<evidence type="ECO:0000256" key="1">
    <source>
        <dbReference type="SAM" id="Phobius"/>
    </source>
</evidence>
<dbReference type="RefSeq" id="WP_007617121.1">
    <property type="nucleotide sequence ID" value="NZ_BANX01000003.1"/>
</dbReference>
<reference evidence="3 4" key="1">
    <citation type="submission" date="2013-01" db="EMBL/GenBank/DDBJ databases">
        <title>Whole genome shotgun sequence of Gordonia soli NBRC 108243.</title>
        <authorList>
            <person name="Isaki-Nakamura S."/>
            <person name="Hosoyama A."/>
            <person name="Tsuchikane K."/>
            <person name="Ando Y."/>
            <person name="Baba S."/>
            <person name="Ohji S."/>
            <person name="Hamada M."/>
            <person name="Tamura T."/>
            <person name="Yamazoe A."/>
            <person name="Yamazaki S."/>
            <person name="Fujita N."/>
        </authorList>
    </citation>
    <scope>NUCLEOTIDE SEQUENCE [LARGE SCALE GENOMIC DNA]</scope>
    <source>
        <strain evidence="3 4">NBRC 108243</strain>
    </source>
</reference>
<dbReference type="eggNOG" id="COG3428">
    <property type="taxonomic scope" value="Bacteria"/>
</dbReference>
<feature type="transmembrane region" description="Helical" evidence="1">
    <location>
        <begin position="242"/>
        <end position="265"/>
    </location>
</feature>
<dbReference type="InterPro" id="IPR005182">
    <property type="entry name" value="YdbS-like_PH"/>
</dbReference>
<dbReference type="Proteomes" id="UP000011666">
    <property type="component" value="Unassembled WGS sequence"/>
</dbReference>
<dbReference type="AlphaFoldDB" id="M0QEC9"/>
<keyword evidence="1" id="KW-0472">Membrane</keyword>
<feature type="transmembrane region" description="Helical" evidence="1">
    <location>
        <begin position="50"/>
        <end position="68"/>
    </location>
</feature>
<dbReference type="InterPro" id="IPR014529">
    <property type="entry name" value="UCP026631"/>
</dbReference>
<dbReference type="STRING" id="1223545.GS4_03_01340"/>
<dbReference type="OrthoDB" id="4121259at2"/>
<dbReference type="Pfam" id="PF03703">
    <property type="entry name" value="bPH_2"/>
    <property type="match status" value="2"/>
</dbReference>
<accession>M0QEC9</accession>
<keyword evidence="1" id="KW-1133">Transmembrane helix</keyword>
<organism evidence="3 4">
    <name type="scientific">Gordonia soli NBRC 108243</name>
    <dbReference type="NCBI Taxonomy" id="1223545"/>
    <lineage>
        <taxon>Bacteria</taxon>
        <taxon>Bacillati</taxon>
        <taxon>Actinomycetota</taxon>
        <taxon>Actinomycetes</taxon>
        <taxon>Mycobacteriales</taxon>
        <taxon>Gordoniaceae</taxon>
        <taxon>Gordonia</taxon>
    </lineage>
</organism>
<dbReference type="PIRSF" id="PIRSF026631">
    <property type="entry name" value="UCP026631"/>
    <property type="match status" value="1"/>
</dbReference>
<evidence type="ECO:0000313" key="4">
    <source>
        <dbReference type="Proteomes" id="UP000011666"/>
    </source>
</evidence>
<comment type="caution">
    <text evidence="3">The sequence shown here is derived from an EMBL/GenBank/DDBJ whole genome shotgun (WGS) entry which is preliminary data.</text>
</comment>
<sequence>MTRPDRTVDGPDDWHRLSAWMIALKPIEQLPQLIPLIIALVFAGRNMPNVAALVGIVVVPLVALLPWLTTRYQVTDEHVRLRSGVFTRTVSTARRDRIRSVDLTASLPHRLLQLSTVRIGTGGDDKASTVELSAIRTVEADHLRELLTPGSGLIDQATGAPHEPGDGDEPRIAVAPRQPPEVLARFHTSWLRFAPFSLTGLAAVAAVVGVGFQIGNDLNLLQRGASAAEGALRRIQEIPLPAVVAAAVAIVIVGGALVSLVGYVVGNWAFTVTRDPEDSTLRVTRGLLTTFSTSLDERRIRGVHIHEPVLIRPLRGATLHAVATGSTKHPVLLPPAPADEAVRLADRVAGEAPGLTTELTRHSAGARRRRLTRGAIGGVVVIVVAAVAVVGPLTWPWLIVGAVGLVVSTGFGLVRYQHLGHALTDRSVVVATPQVARHRYVIERSGVIGWSTRQSVFQRRQGVETLVLATAAGSEGYALIDMEPATSVALAARVTPDLIAPFVETGV</sequence>
<keyword evidence="1" id="KW-0812">Transmembrane</keyword>
<feature type="domain" description="YdbS-like PH" evidence="2">
    <location>
        <begin position="416"/>
        <end position="485"/>
    </location>
</feature>
<name>M0QEC9_9ACTN</name>
<gene>
    <name evidence="3" type="ORF">GS4_03_01340</name>
</gene>
<proteinExistence type="predicted"/>
<dbReference type="PANTHER" id="PTHR34473:SF2">
    <property type="entry name" value="UPF0699 TRANSMEMBRANE PROTEIN YDBT"/>
    <property type="match status" value="1"/>
</dbReference>
<evidence type="ECO:0000259" key="2">
    <source>
        <dbReference type="Pfam" id="PF03703"/>
    </source>
</evidence>
<keyword evidence="4" id="KW-1185">Reference proteome</keyword>
<feature type="transmembrane region" description="Helical" evidence="1">
    <location>
        <begin position="193"/>
        <end position="214"/>
    </location>
</feature>
<feature type="transmembrane region" description="Helical" evidence="1">
    <location>
        <begin position="371"/>
        <end position="391"/>
    </location>
</feature>